<evidence type="ECO:0000259" key="1">
    <source>
        <dbReference type="Pfam" id="PF16473"/>
    </source>
</evidence>
<dbReference type="Gene3D" id="3.30.420.10">
    <property type="entry name" value="Ribonuclease H-like superfamily/Ribonuclease H"/>
    <property type="match status" value="1"/>
</dbReference>
<dbReference type="InterPro" id="IPR036397">
    <property type="entry name" value="RNaseH_sf"/>
</dbReference>
<sequence>RTDKMELMIDIETVSTRPDAAIMAIGACKFDISTGEIGETFYCAVDLDSCFRLGMVADGDTLKFWMSQDSDVTAKLFQEPRSIRTALEKLSLFAFVKDGVWSHASFDPVILEFAYRSLAFYAPWNFRQIRDVRTLVWLGRQAGLSIPEKPDDAHYALADAVHQAKYCSVLYQQLVKGRSNAAQTIEGWT</sequence>
<protein>
    <recommendedName>
        <fullName evidence="1">3'-5' exoribonuclease Rv2179c-like domain-containing protein</fullName>
    </recommendedName>
</protein>
<accession>A0A0F8W6S7</accession>
<dbReference type="EMBL" id="LAZR01067016">
    <property type="protein sequence ID" value="KKK52437.1"/>
    <property type="molecule type" value="Genomic_DNA"/>
</dbReference>
<evidence type="ECO:0000313" key="2">
    <source>
        <dbReference type="EMBL" id="KKK52437.1"/>
    </source>
</evidence>
<organism evidence="2">
    <name type="scientific">marine sediment metagenome</name>
    <dbReference type="NCBI Taxonomy" id="412755"/>
    <lineage>
        <taxon>unclassified sequences</taxon>
        <taxon>metagenomes</taxon>
        <taxon>ecological metagenomes</taxon>
    </lineage>
</organism>
<dbReference type="AlphaFoldDB" id="A0A0F8W6S7"/>
<feature type="non-terminal residue" evidence="2">
    <location>
        <position position="1"/>
    </location>
</feature>
<dbReference type="SUPFAM" id="SSF53098">
    <property type="entry name" value="Ribonuclease H-like"/>
    <property type="match status" value="1"/>
</dbReference>
<comment type="caution">
    <text evidence="2">The sequence shown here is derived from an EMBL/GenBank/DDBJ whole genome shotgun (WGS) entry which is preliminary data.</text>
</comment>
<name>A0A0F8W6S7_9ZZZZ</name>
<gene>
    <name evidence="2" type="ORF">LCGC14_3104910</name>
</gene>
<reference evidence="2" key="1">
    <citation type="journal article" date="2015" name="Nature">
        <title>Complex archaea that bridge the gap between prokaryotes and eukaryotes.</title>
        <authorList>
            <person name="Spang A."/>
            <person name="Saw J.H."/>
            <person name="Jorgensen S.L."/>
            <person name="Zaremba-Niedzwiedzka K."/>
            <person name="Martijn J."/>
            <person name="Lind A.E."/>
            <person name="van Eijk R."/>
            <person name="Schleper C."/>
            <person name="Guy L."/>
            <person name="Ettema T.J."/>
        </authorList>
    </citation>
    <scope>NUCLEOTIDE SEQUENCE</scope>
</reference>
<dbReference type="GO" id="GO:0003676">
    <property type="term" value="F:nucleic acid binding"/>
    <property type="evidence" value="ECO:0007669"/>
    <property type="project" value="InterPro"/>
</dbReference>
<dbReference type="InterPro" id="IPR033390">
    <property type="entry name" value="Rv2179c-like"/>
</dbReference>
<dbReference type="InterPro" id="IPR012337">
    <property type="entry name" value="RNaseH-like_sf"/>
</dbReference>
<feature type="domain" description="3'-5' exoribonuclease Rv2179c-like" evidence="1">
    <location>
        <begin position="6"/>
        <end position="169"/>
    </location>
</feature>
<proteinExistence type="predicted"/>
<dbReference type="Pfam" id="PF16473">
    <property type="entry name" value="Rv2179c-like"/>
    <property type="match status" value="1"/>
</dbReference>